<name>A0A840G291_9BURK</name>
<dbReference type="InterPro" id="IPR023401">
    <property type="entry name" value="ODC_N"/>
</dbReference>
<dbReference type="AlphaFoldDB" id="A0A840G291"/>
<dbReference type="RefSeq" id="WP_184642174.1">
    <property type="nucleotide sequence ID" value="NZ_JACIFZ010000012.1"/>
</dbReference>
<comment type="caution">
    <text evidence="1">The sequence shown here is derived from an EMBL/GenBank/DDBJ whole genome shotgun (WGS) entry which is preliminary data.</text>
</comment>
<evidence type="ECO:0000313" key="1">
    <source>
        <dbReference type="EMBL" id="MBB4225407.1"/>
    </source>
</evidence>
<dbReference type="GO" id="GO:0005737">
    <property type="term" value="C:cytoplasm"/>
    <property type="evidence" value="ECO:0007669"/>
    <property type="project" value="TreeGrafter"/>
</dbReference>
<protein>
    <submittedName>
        <fullName evidence="1">Ornithine cyclodeaminase</fullName>
        <ecNumber evidence="1">4.3.1.12</ecNumber>
    </submittedName>
</protein>
<dbReference type="Pfam" id="PF02423">
    <property type="entry name" value="OCD_Mu_crystall"/>
    <property type="match status" value="1"/>
</dbReference>
<dbReference type="EC" id="4.3.1.12" evidence="1"/>
<dbReference type="PIRSF" id="PIRSF001439">
    <property type="entry name" value="CryM"/>
    <property type="match status" value="1"/>
</dbReference>
<dbReference type="PANTHER" id="PTHR13812">
    <property type="entry name" value="KETIMINE REDUCTASE MU-CRYSTALLIN"/>
    <property type="match status" value="1"/>
</dbReference>
<keyword evidence="1" id="KW-0456">Lyase</keyword>
<proteinExistence type="predicted"/>
<sequence length="328" mass="34813">MTFFAAAADAQLLLLDKNQVDALLSPDEVLGAVREAFMLHSEREGRVFPVVREPLGTGGVFGIKSGDVQAQGLLGFKAAGFWPANRQRGGEPHQATIILIDPATGRPLCVIDGNTVTTARTGAAGGLGLQLLARPGSERLCIFGTGVQARIQLDFALRLIPSLREALYISASGERNAAFEAHFSGRCDIAPATDRNAAVAGSDIVITATPGGGALFDLDAVQPGTHLNCVGADTRGKRELPEGLLARARLFVDDRTQARQIGETQWAPHTECMELGDLLSGKAAFGRAPKDITVFDMTGLALQDLTVARLLHARAAETRTGTRIAWPW</sequence>
<dbReference type="InterPro" id="IPR036291">
    <property type="entry name" value="NAD(P)-bd_dom_sf"/>
</dbReference>
<reference evidence="1 2" key="1">
    <citation type="submission" date="2020-08" db="EMBL/GenBank/DDBJ databases">
        <title>Genomic Encyclopedia of Type Strains, Phase IV (KMG-V): Genome sequencing to study the core and pangenomes of soil and plant-associated prokaryotes.</title>
        <authorList>
            <person name="Whitman W."/>
        </authorList>
    </citation>
    <scope>NUCLEOTIDE SEQUENCE [LARGE SCALE GENOMIC DNA]</scope>
    <source>
        <strain evidence="1 2">34/80</strain>
    </source>
</reference>
<gene>
    <name evidence="1" type="ORF">GGD71_006218</name>
</gene>
<organism evidence="1 2">
    <name type="scientific">Variovorax guangxiensis</name>
    <dbReference type="NCBI Taxonomy" id="1775474"/>
    <lineage>
        <taxon>Bacteria</taxon>
        <taxon>Pseudomonadati</taxon>
        <taxon>Pseudomonadota</taxon>
        <taxon>Betaproteobacteria</taxon>
        <taxon>Burkholderiales</taxon>
        <taxon>Comamonadaceae</taxon>
        <taxon>Variovorax</taxon>
    </lineage>
</organism>
<dbReference type="PANTHER" id="PTHR13812:SF19">
    <property type="entry name" value="KETIMINE REDUCTASE MU-CRYSTALLIN"/>
    <property type="match status" value="1"/>
</dbReference>
<dbReference type="Gene3D" id="3.30.1780.10">
    <property type="entry name" value="ornithine cyclodeaminase, domain 1"/>
    <property type="match status" value="1"/>
</dbReference>
<dbReference type="EMBL" id="JACIFZ010000012">
    <property type="protein sequence ID" value="MBB4225407.1"/>
    <property type="molecule type" value="Genomic_DNA"/>
</dbReference>
<dbReference type="InterPro" id="IPR003462">
    <property type="entry name" value="ODC_Mu_crystall"/>
</dbReference>
<dbReference type="Gene3D" id="3.40.50.720">
    <property type="entry name" value="NAD(P)-binding Rossmann-like Domain"/>
    <property type="match status" value="1"/>
</dbReference>
<dbReference type="Proteomes" id="UP000524450">
    <property type="component" value="Unassembled WGS sequence"/>
</dbReference>
<dbReference type="GO" id="GO:0008473">
    <property type="term" value="F:ornithine cyclodeaminase activity"/>
    <property type="evidence" value="ECO:0007669"/>
    <property type="project" value="UniProtKB-EC"/>
</dbReference>
<accession>A0A840G291</accession>
<evidence type="ECO:0000313" key="2">
    <source>
        <dbReference type="Proteomes" id="UP000524450"/>
    </source>
</evidence>
<dbReference type="SUPFAM" id="SSF51735">
    <property type="entry name" value="NAD(P)-binding Rossmann-fold domains"/>
    <property type="match status" value="1"/>
</dbReference>